<keyword evidence="1 3" id="KW-0853">WD repeat</keyword>
<feature type="repeat" description="WD" evidence="3">
    <location>
        <begin position="118"/>
        <end position="150"/>
    </location>
</feature>
<dbReference type="Pfam" id="PF00400">
    <property type="entry name" value="WD40"/>
    <property type="match status" value="3"/>
</dbReference>
<dbReference type="PANTHER" id="PTHR19857">
    <property type="entry name" value="MITOCHONDRIAL DIVISION PROTEIN 1-RELATED"/>
    <property type="match status" value="1"/>
</dbReference>
<sequence>MTIACSPTPADATLVATGGTDHKVFCGAWVLQIGVRSSLVCATVSSLAFSADGKLLTSGSFDKLIKVWDAYSGALSAHLKVLEIILRWHPSERILLAGSEDGIAWMWDADNNAYLNTFLGHEESVTCGDFTPDGKTVCTGSEDGSLRIWKWNSESIHVKGMNFGSS</sequence>
<dbReference type="PROSITE" id="PS50294">
    <property type="entry name" value="WD_REPEATS_REGION"/>
    <property type="match status" value="2"/>
</dbReference>
<organism evidence="4 5">
    <name type="scientific">Kingdonia uniflora</name>
    <dbReference type="NCBI Taxonomy" id="39325"/>
    <lineage>
        <taxon>Eukaryota</taxon>
        <taxon>Viridiplantae</taxon>
        <taxon>Streptophyta</taxon>
        <taxon>Embryophyta</taxon>
        <taxon>Tracheophyta</taxon>
        <taxon>Spermatophyta</taxon>
        <taxon>Magnoliopsida</taxon>
        <taxon>Ranunculales</taxon>
        <taxon>Circaeasteraceae</taxon>
        <taxon>Kingdonia</taxon>
    </lineage>
</organism>
<feature type="repeat" description="WD" evidence="3">
    <location>
        <begin position="86"/>
        <end position="117"/>
    </location>
</feature>
<protein>
    <submittedName>
        <fullName evidence="4">Uncharacterized protein</fullName>
    </submittedName>
</protein>
<dbReference type="PRINTS" id="PR00320">
    <property type="entry name" value="GPROTEINBRPT"/>
</dbReference>
<evidence type="ECO:0000256" key="1">
    <source>
        <dbReference type="ARBA" id="ARBA00022574"/>
    </source>
</evidence>
<dbReference type="InterPro" id="IPR020472">
    <property type="entry name" value="WD40_PAC1"/>
</dbReference>
<dbReference type="AlphaFoldDB" id="A0A7J7LAN9"/>
<dbReference type="InterPro" id="IPR036322">
    <property type="entry name" value="WD40_repeat_dom_sf"/>
</dbReference>
<dbReference type="Gene3D" id="2.130.10.10">
    <property type="entry name" value="YVTN repeat-like/Quinoprotein amine dehydrogenase"/>
    <property type="match status" value="2"/>
</dbReference>
<dbReference type="InterPro" id="IPR015943">
    <property type="entry name" value="WD40/YVTN_repeat-like_dom_sf"/>
</dbReference>
<name>A0A7J7LAN9_9MAGN</name>
<evidence type="ECO:0000313" key="4">
    <source>
        <dbReference type="EMBL" id="KAF6139632.1"/>
    </source>
</evidence>
<dbReference type="SMART" id="SM00320">
    <property type="entry name" value="WD40"/>
    <property type="match status" value="3"/>
</dbReference>
<evidence type="ECO:0000313" key="5">
    <source>
        <dbReference type="Proteomes" id="UP000541444"/>
    </source>
</evidence>
<gene>
    <name evidence="4" type="ORF">GIB67_033636</name>
</gene>
<dbReference type="EMBL" id="JACGCM010002460">
    <property type="protein sequence ID" value="KAF6139632.1"/>
    <property type="molecule type" value="Genomic_DNA"/>
</dbReference>
<keyword evidence="2" id="KW-0677">Repeat</keyword>
<accession>A0A7J7LAN9</accession>
<keyword evidence="5" id="KW-1185">Reference proteome</keyword>
<reference evidence="4 5" key="1">
    <citation type="journal article" date="2020" name="IScience">
        <title>Genome Sequencing of the Endangered Kingdonia uniflora (Circaeasteraceae, Ranunculales) Reveals Potential Mechanisms of Evolutionary Specialization.</title>
        <authorList>
            <person name="Sun Y."/>
            <person name="Deng T."/>
            <person name="Zhang A."/>
            <person name="Moore M.J."/>
            <person name="Landis J.B."/>
            <person name="Lin N."/>
            <person name="Zhang H."/>
            <person name="Zhang X."/>
            <person name="Huang J."/>
            <person name="Zhang X."/>
            <person name="Sun H."/>
            <person name="Wang H."/>
        </authorList>
    </citation>
    <scope>NUCLEOTIDE SEQUENCE [LARGE SCALE GENOMIC DNA]</scope>
    <source>
        <strain evidence="4">TB1705</strain>
        <tissue evidence="4">Leaf</tissue>
    </source>
</reference>
<dbReference type="Proteomes" id="UP000541444">
    <property type="component" value="Unassembled WGS sequence"/>
</dbReference>
<dbReference type="SUPFAM" id="SSF50978">
    <property type="entry name" value="WD40 repeat-like"/>
    <property type="match status" value="1"/>
</dbReference>
<feature type="repeat" description="WD" evidence="3">
    <location>
        <begin position="44"/>
        <end position="78"/>
    </location>
</feature>
<proteinExistence type="predicted"/>
<dbReference type="InterPro" id="IPR001680">
    <property type="entry name" value="WD40_rpt"/>
</dbReference>
<dbReference type="PROSITE" id="PS50082">
    <property type="entry name" value="WD_REPEATS_2"/>
    <property type="match status" value="3"/>
</dbReference>
<evidence type="ECO:0000256" key="3">
    <source>
        <dbReference type="PROSITE-ProRule" id="PRU00221"/>
    </source>
</evidence>
<dbReference type="PANTHER" id="PTHR19857:SF8">
    <property type="entry name" value="ANGIO-ASSOCIATED MIGRATORY CELL PROTEIN"/>
    <property type="match status" value="1"/>
</dbReference>
<dbReference type="InterPro" id="IPR051179">
    <property type="entry name" value="WD_repeat_multifunction"/>
</dbReference>
<evidence type="ECO:0000256" key="2">
    <source>
        <dbReference type="ARBA" id="ARBA00022737"/>
    </source>
</evidence>
<dbReference type="OrthoDB" id="10261640at2759"/>
<comment type="caution">
    <text evidence="4">The sequence shown here is derived from an EMBL/GenBank/DDBJ whole genome shotgun (WGS) entry which is preliminary data.</text>
</comment>